<feature type="non-terminal residue" evidence="7">
    <location>
        <position position="354"/>
    </location>
</feature>
<dbReference type="InterPro" id="IPR001261">
    <property type="entry name" value="ArgE/DapE_CS"/>
</dbReference>
<name>E1AXG4_9ROSI</name>
<keyword evidence="4" id="KW-0560">Oxidoreductase</keyword>
<dbReference type="SUPFAM" id="SSF51197">
    <property type="entry name" value="Clavaminate synthase-like"/>
    <property type="match status" value="1"/>
</dbReference>
<dbReference type="Gene3D" id="2.60.120.330">
    <property type="entry name" value="B-lactam Antibiotic, Isopenicillin N Synthase, Chain"/>
    <property type="match status" value="1"/>
</dbReference>
<protein>
    <submittedName>
        <fullName evidence="7">Gibberellin 3-oxidase 1</fullName>
    </submittedName>
</protein>
<evidence type="ECO:0000256" key="5">
    <source>
        <dbReference type="SAM" id="MobiDB-lite"/>
    </source>
</evidence>
<dbReference type="PRINTS" id="PR00682">
    <property type="entry name" value="IPNSYNTHASE"/>
</dbReference>
<dbReference type="PANTHER" id="PTHR47990">
    <property type="entry name" value="2-OXOGLUTARATE (2OG) AND FE(II)-DEPENDENT OXYGENASE SUPERFAMILY PROTEIN-RELATED"/>
    <property type="match status" value="1"/>
</dbReference>
<dbReference type="InterPro" id="IPR005123">
    <property type="entry name" value="Oxoglu/Fe-dep_dioxygenase_dom"/>
</dbReference>
<accession>E1AXG4</accession>
<dbReference type="GO" id="GO:0046872">
    <property type="term" value="F:metal ion binding"/>
    <property type="evidence" value="ECO:0007669"/>
    <property type="project" value="UniProtKB-KW"/>
</dbReference>
<dbReference type="InterPro" id="IPR027443">
    <property type="entry name" value="IPNS-like_sf"/>
</dbReference>
<comment type="similarity">
    <text evidence="4">Belongs to the iron/ascorbate-dependent oxidoreductase family.</text>
</comment>
<dbReference type="EMBL" id="HQ026483">
    <property type="protein sequence ID" value="ADM47337.1"/>
    <property type="molecule type" value="mRNA"/>
</dbReference>
<evidence type="ECO:0000259" key="6">
    <source>
        <dbReference type="PROSITE" id="PS51471"/>
    </source>
</evidence>
<reference evidence="7" key="1">
    <citation type="journal article" date="2010" name="Phytochemistry">
        <title>Gibberellin 3-oxidases in developing embryos of the southern wild cucumber, Marah macrocarpus.</title>
        <authorList>
            <person name="Ward D.A."/>
            <person name="Macmillan J."/>
            <person name="Gong F."/>
            <person name="Phillips A.L."/>
            <person name="Hedden P."/>
        </authorList>
    </citation>
    <scope>NUCLEOTIDE SEQUENCE</scope>
</reference>
<evidence type="ECO:0000256" key="3">
    <source>
        <dbReference type="ARBA" id="ARBA00023004"/>
    </source>
</evidence>
<dbReference type="Pfam" id="PF03171">
    <property type="entry name" value="2OG-FeII_Oxy"/>
    <property type="match status" value="1"/>
</dbReference>
<organism evidence="7">
    <name type="scientific">Marah macrocarpa</name>
    <dbReference type="NCBI Taxonomy" id="48242"/>
    <lineage>
        <taxon>Eukaryota</taxon>
        <taxon>Viridiplantae</taxon>
        <taxon>Streptophyta</taxon>
        <taxon>Embryophyta</taxon>
        <taxon>Tracheophyta</taxon>
        <taxon>Spermatophyta</taxon>
        <taxon>Magnoliopsida</taxon>
        <taxon>eudicotyledons</taxon>
        <taxon>Gunneridae</taxon>
        <taxon>Pentapetalae</taxon>
        <taxon>rosids</taxon>
        <taxon>fabids</taxon>
        <taxon>Cucurbitales</taxon>
        <taxon>Cucurbitaceae</taxon>
        <taxon>Sicyoeae</taxon>
        <taxon>Marah</taxon>
    </lineage>
</organism>
<dbReference type="InterPro" id="IPR026992">
    <property type="entry name" value="DIOX_N"/>
</dbReference>
<evidence type="ECO:0000313" key="7">
    <source>
        <dbReference type="EMBL" id="ADM47337.1"/>
    </source>
</evidence>
<keyword evidence="3 4" id="KW-0408">Iron</keyword>
<evidence type="ECO:0000256" key="2">
    <source>
        <dbReference type="ARBA" id="ARBA00022801"/>
    </source>
</evidence>
<keyword evidence="2" id="KW-0378">Hydrolase</keyword>
<sequence length="354" mass="39978">MADQEITTAPPSSPLVPLDFSSSHETVPESHIWVDSIELSPAMDLDEKLSLPVIDLLDDTTASELIGKACQQWGMFQLINHGVPKSIIAETEDEARRLFALPTTQKMKTFGPGNTGYGMVPLSKYHSKSMWHEGFTIFGSPLDDAKKLWPSDYKRFCDVMEEYQRKMKGLADRLMRLILKFLDISEEEIMKLMFTPEDSSKIYTALRLNLYPPCPDPDRVVGMASHTDTSFFTIIHQARNDGLQIFKDEAGWVPLSPTSGTLMVNVGDLLQILSNGRFPSILHRVMIQEKMEDRLSLAYFYTPPPHIYIAPYCKPLSESPQIPLYRCVTVKEYSTSKSNNNFKGLSTVKISSLI</sequence>
<feature type="domain" description="Fe2OG dioxygenase" evidence="6">
    <location>
        <begin position="201"/>
        <end position="303"/>
    </location>
</feature>
<evidence type="ECO:0000256" key="4">
    <source>
        <dbReference type="RuleBase" id="RU003682"/>
    </source>
</evidence>
<dbReference type="PROSITE" id="PS00758">
    <property type="entry name" value="ARGE_DAPE_CPG2_1"/>
    <property type="match status" value="1"/>
</dbReference>
<dbReference type="PROSITE" id="PS51471">
    <property type="entry name" value="FE2OG_OXY"/>
    <property type="match status" value="1"/>
</dbReference>
<feature type="region of interest" description="Disordered" evidence="5">
    <location>
        <begin position="1"/>
        <end position="22"/>
    </location>
</feature>
<feature type="compositionally biased region" description="Polar residues" evidence="5">
    <location>
        <begin position="1"/>
        <end position="10"/>
    </location>
</feature>
<proteinExistence type="evidence at transcript level"/>
<dbReference type="GO" id="GO:0016491">
    <property type="term" value="F:oxidoreductase activity"/>
    <property type="evidence" value="ECO:0007669"/>
    <property type="project" value="UniProtKB-KW"/>
</dbReference>
<dbReference type="InterPro" id="IPR050231">
    <property type="entry name" value="Iron_ascorbate_oxido_reductase"/>
</dbReference>
<keyword evidence="1 4" id="KW-0479">Metal-binding</keyword>
<dbReference type="AlphaFoldDB" id="E1AXG4"/>
<dbReference type="Pfam" id="PF14226">
    <property type="entry name" value="DIOX_N"/>
    <property type="match status" value="1"/>
</dbReference>
<evidence type="ECO:0000256" key="1">
    <source>
        <dbReference type="ARBA" id="ARBA00022723"/>
    </source>
</evidence>
<dbReference type="InterPro" id="IPR044861">
    <property type="entry name" value="IPNS-like_FE2OG_OXY"/>
</dbReference>